<gene>
    <name evidence="1" type="ORF">L195_g051860</name>
</gene>
<protein>
    <submittedName>
        <fullName evidence="1">Uncharacterized protein</fullName>
    </submittedName>
</protein>
<accession>A0A2K3K1Z4</accession>
<reference evidence="1 2" key="1">
    <citation type="journal article" date="2014" name="Am. J. Bot.">
        <title>Genome assembly and annotation for red clover (Trifolium pratense; Fabaceae).</title>
        <authorList>
            <person name="Istvanek J."/>
            <person name="Jaros M."/>
            <person name="Krenek A."/>
            <person name="Repkova J."/>
        </authorList>
    </citation>
    <scope>NUCLEOTIDE SEQUENCE [LARGE SCALE GENOMIC DNA]</scope>
    <source>
        <strain evidence="2">cv. Tatra</strain>
        <tissue evidence="1">Young leaves</tissue>
    </source>
</reference>
<evidence type="ECO:0000313" key="1">
    <source>
        <dbReference type="EMBL" id="PNX60308.1"/>
    </source>
</evidence>
<name>A0A2K3K1Z4_TRIPR</name>
<evidence type="ECO:0000313" key="2">
    <source>
        <dbReference type="Proteomes" id="UP000236291"/>
    </source>
</evidence>
<reference evidence="1 2" key="2">
    <citation type="journal article" date="2017" name="Front. Plant Sci.">
        <title>Gene Classification and Mining of Molecular Markers Useful in Red Clover (Trifolium pratense) Breeding.</title>
        <authorList>
            <person name="Istvanek J."/>
            <person name="Dluhosova J."/>
            <person name="Dluhos P."/>
            <person name="Patkova L."/>
            <person name="Nedelnik J."/>
            <person name="Repkova J."/>
        </authorList>
    </citation>
    <scope>NUCLEOTIDE SEQUENCE [LARGE SCALE GENOMIC DNA]</scope>
    <source>
        <strain evidence="2">cv. Tatra</strain>
        <tissue evidence="1">Young leaves</tissue>
    </source>
</reference>
<feature type="non-terminal residue" evidence="1">
    <location>
        <position position="1"/>
    </location>
</feature>
<dbReference type="EMBL" id="ASHM01082457">
    <property type="protein sequence ID" value="PNX60308.1"/>
    <property type="molecule type" value="Genomic_DNA"/>
</dbReference>
<dbReference type="AlphaFoldDB" id="A0A2K3K1Z4"/>
<dbReference type="Proteomes" id="UP000236291">
    <property type="component" value="Unassembled WGS sequence"/>
</dbReference>
<organism evidence="1 2">
    <name type="scientific">Trifolium pratense</name>
    <name type="common">Red clover</name>
    <dbReference type="NCBI Taxonomy" id="57577"/>
    <lineage>
        <taxon>Eukaryota</taxon>
        <taxon>Viridiplantae</taxon>
        <taxon>Streptophyta</taxon>
        <taxon>Embryophyta</taxon>
        <taxon>Tracheophyta</taxon>
        <taxon>Spermatophyta</taxon>
        <taxon>Magnoliopsida</taxon>
        <taxon>eudicotyledons</taxon>
        <taxon>Gunneridae</taxon>
        <taxon>Pentapetalae</taxon>
        <taxon>rosids</taxon>
        <taxon>fabids</taxon>
        <taxon>Fabales</taxon>
        <taxon>Fabaceae</taxon>
        <taxon>Papilionoideae</taxon>
        <taxon>50 kb inversion clade</taxon>
        <taxon>NPAAA clade</taxon>
        <taxon>Hologalegina</taxon>
        <taxon>IRL clade</taxon>
        <taxon>Trifolieae</taxon>
        <taxon>Trifolium</taxon>
    </lineage>
</organism>
<sequence length="40" mass="4479">RYPTSVLPVVSNARIRTSGSEHPSTDPPQVSSLSLFYLYR</sequence>
<comment type="caution">
    <text evidence="1">The sequence shown here is derived from an EMBL/GenBank/DDBJ whole genome shotgun (WGS) entry which is preliminary data.</text>
</comment>
<proteinExistence type="predicted"/>